<dbReference type="PANTHER" id="PTHR30173:SF43">
    <property type="entry name" value="ECF RNA POLYMERASE SIGMA FACTOR SIGI-RELATED"/>
    <property type="match status" value="1"/>
</dbReference>
<protein>
    <submittedName>
        <fullName evidence="8">Sigma-70 family RNA polymerase sigma factor</fullName>
    </submittedName>
</protein>
<dbReference type="Gene3D" id="3.10.450.50">
    <property type="match status" value="1"/>
</dbReference>
<proteinExistence type="inferred from homology"/>
<reference evidence="8 9" key="1">
    <citation type="submission" date="2020-08" db="EMBL/GenBank/DDBJ databases">
        <title>Amycolatopsis sp. nov. DR6-1 isolated from Dendrobium heterocarpum.</title>
        <authorList>
            <person name="Tedsree N."/>
            <person name="Kuncharoen N."/>
            <person name="Likhitwitayawuid K."/>
            <person name="Tanasupawat S."/>
        </authorList>
    </citation>
    <scope>NUCLEOTIDE SEQUENCE [LARGE SCALE GENOMIC DNA]</scope>
    <source>
        <strain evidence="8 9">DR6-1</strain>
    </source>
</reference>
<keyword evidence="9" id="KW-1185">Reference proteome</keyword>
<evidence type="ECO:0000259" key="6">
    <source>
        <dbReference type="Pfam" id="PF04542"/>
    </source>
</evidence>
<dbReference type="GO" id="GO:0006352">
    <property type="term" value="P:DNA-templated transcription initiation"/>
    <property type="evidence" value="ECO:0007669"/>
    <property type="project" value="InterPro"/>
</dbReference>
<dbReference type="InterPro" id="IPR036388">
    <property type="entry name" value="WH-like_DNA-bd_sf"/>
</dbReference>
<dbReference type="SUPFAM" id="SSF54427">
    <property type="entry name" value="NTF2-like"/>
    <property type="match status" value="1"/>
</dbReference>
<dbReference type="AlphaFoldDB" id="A0A7W3W5C4"/>
<dbReference type="InterPro" id="IPR013324">
    <property type="entry name" value="RNA_pol_sigma_r3/r4-like"/>
</dbReference>
<dbReference type="SUPFAM" id="SSF88946">
    <property type="entry name" value="Sigma2 domain of RNA polymerase sigma factors"/>
    <property type="match status" value="1"/>
</dbReference>
<comment type="similarity">
    <text evidence="1">Belongs to the sigma-70 factor family. ECF subfamily.</text>
</comment>
<evidence type="ECO:0000256" key="1">
    <source>
        <dbReference type="ARBA" id="ARBA00010641"/>
    </source>
</evidence>
<evidence type="ECO:0000256" key="5">
    <source>
        <dbReference type="ARBA" id="ARBA00023163"/>
    </source>
</evidence>
<dbReference type="InterPro" id="IPR007627">
    <property type="entry name" value="RNA_pol_sigma70_r2"/>
</dbReference>
<dbReference type="NCBIfam" id="TIGR02937">
    <property type="entry name" value="sigma70-ECF"/>
    <property type="match status" value="1"/>
</dbReference>
<evidence type="ECO:0000259" key="7">
    <source>
        <dbReference type="Pfam" id="PF08281"/>
    </source>
</evidence>
<dbReference type="InterPro" id="IPR014284">
    <property type="entry name" value="RNA_pol_sigma-70_dom"/>
</dbReference>
<keyword evidence="5" id="KW-0804">Transcription</keyword>
<comment type="caution">
    <text evidence="8">The sequence shown here is derived from an EMBL/GenBank/DDBJ whole genome shotgun (WGS) entry which is preliminary data.</text>
</comment>
<gene>
    <name evidence="8" type="ORF">H4281_38550</name>
</gene>
<dbReference type="PANTHER" id="PTHR30173">
    <property type="entry name" value="SIGMA 19 FACTOR"/>
    <property type="match status" value="1"/>
</dbReference>
<dbReference type="SUPFAM" id="SSF88659">
    <property type="entry name" value="Sigma3 and sigma4 domains of RNA polymerase sigma factors"/>
    <property type="match status" value="1"/>
</dbReference>
<dbReference type="InterPro" id="IPR052704">
    <property type="entry name" value="ECF_Sigma-70_Domain"/>
</dbReference>
<evidence type="ECO:0000313" key="9">
    <source>
        <dbReference type="Proteomes" id="UP000526734"/>
    </source>
</evidence>
<evidence type="ECO:0000256" key="2">
    <source>
        <dbReference type="ARBA" id="ARBA00011344"/>
    </source>
</evidence>
<dbReference type="EMBL" id="JACGZW010000017">
    <property type="protein sequence ID" value="MBB1159080.1"/>
    <property type="molecule type" value="Genomic_DNA"/>
</dbReference>
<evidence type="ECO:0000313" key="8">
    <source>
        <dbReference type="EMBL" id="MBB1159080.1"/>
    </source>
</evidence>
<keyword evidence="3" id="KW-0805">Transcription regulation</keyword>
<sequence>MDARALLAARFEEERPRLRGVAYRMLGSLAEADDAVQEAWLRVDSADISAVQNLPAWLTTVVARVCLNLLRTRERRREDSLDAFPLDRRDDGADLAEEAQLADSVGLAMLVVLDVLGPAERIAFVLHDMFAVPFEDIAHILDRSPAAVRQLASRARRRVRGGEAGPADASKRRGVVEAYLAAAREGDFAGLLKVLDPDVVLHSDTGAAPVVLRGVRAVSKGALLASEVARSTQVVVVDGVPGLVLAPRGRLAVVLTFVFDGDRITGIDVISAPERLRGLEIALG</sequence>
<dbReference type="Pfam" id="PF04542">
    <property type="entry name" value="Sigma70_r2"/>
    <property type="match status" value="1"/>
</dbReference>
<dbReference type="Proteomes" id="UP000526734">
    <property type="component" value="Unassembled WGS sequence"/>
</dbReference>
<name>A0A7W3W5C4_9PSEU</name>
<dbReference type="GO" id="GO:0003677">
    <property type="term" value="F:DNA binding"/>
    <property type="evidence" value="ECO:0007669"/>
    <property type="project" value="InterPro"/>
</dbReference>
<evidence type="ECO:0000256" key="3">
    <source>
        <dbReference type="ARBA" id="ARBA00023015"/>
    </source>
</evidence>
<dbReference type="Gene3D" id="1.10.1740.10">
    <property type="match status" value="1"/>
</dbReference>
<feature type="domain" description="RNA polymerase sigma-70 region 2" evidence="6">
    <location>
        <begin position="11"/>
        <end position="76"/>
    </location>
</feature>
<dbReference type="Gene3D" id="1.10.10.10">
    <property type="entry name" value="Winged helix-like DNA-binding domain superfamily/Winged helix DNA-binding domain"/>
    <property type="match status" value="1"/>
</dbReference>
<organism evidence="8 9">
    <name type="scientific">Amycolatopsis dendrobii</name>
    <dbReference type="NCBI Taxonomy" id="2760662"/>
    <lineage>
        <taxon>Bacteria</taxon>
        <taxon>Bacillati</taxon>
        <taxon>Actinomycetota</taxon>
        <taxon>Actinomycetes</taxon>
        <taxon>Pseudonocardiales</taxon>
        <taxon>Pseudonocardiaceae</taxon>
        <taxon>Amycolatopsis</taxon>
    </lineage>
</organism>
<keyword evidence="4" id="KW-0731">Sigma factor</keyword>
<dbReference type="RefSeq" id="WP_182895785.1">
    <property type="nucleotide sequence ID" value="NZ_JACGZW010000017.1"/>
</dbReference>
<dbReference type="InterPro" id="IPR013325">
    <property type="entry name" value="RNA_pol_sigma_r2"/>
</dbReference>
<feature type="domain" description="RNA polymerase sigma factor 70 region 4 type 2" evidence="7">
    <location>
        <begin position="110"/>
        <end position="158"/>
    </location>
</feature>
<accession>A0A7W3W5C4</accession>
<evidence type="ECO:0000256" key="4">
    <source>
        <dbReference type="ARBA" id="ARBA00023082"/>
    </source>
</evidence>
<dbReference type="GO" id="GO:0016987">
    <property type="term" value="F:sigma factor activity"/>
    <property type="evidence" value="ECO:0007669"/>
    <property type="project" value="UniProtKB-KW"/>
</dbReference>
<comment type="subunit">
    <text evidence="2">Interacts transiently with the RNA polymerase catalytic core formed by RpoA, RpoB, RpoC and RpoZ (2 alpha, 1 beta, 1 beta' and 1 omega subunit) to form the RNA polymerase holoenzyme that can initiate transcription.</text>
</comment>
<dbReference type="InterPro" id="IPR013249">
    <property type="entry name" value="RNA_pol_sigma70_r4_t2"/>
</dbReference>
<dbReference type="Pfam" id="PF08281">
    <property type="entry name" value="Sigma70_r4_2"/>
    <property type="match status" value="1"/>
</dbReference>
<dbReference type="InterPro" id="IPR032710">
    <property type="entry name" value="NTF2-like_dom_sf"/>
</dbReference>